<feature type="domain" description="Protein kinase" evidence="1">
    <location>
        <begin position="13"/>
        <end position="274"/>
    </location>
</feature>
<dbReference type="InterPro" id="IPR011009">
    <property type="entry name" value="Kinase-like_dom_sf"/>
</dbReference>
<dbReference type="PROSITE" id="PS50011">
    <property type="entry name" value="PROTEIN_KINASE_DOM"/>
    <property type="match status" value="1"/>
</dbReference>
<keyword evidence="3" id="KW-1185">Reference proteome</keyword>
<keyword evidence="2" id="KW-0808">Transferase</keyword>
<dbReference type="SUPFAM" id="SSF56112">
    <property type="entry name" value="Protein kinase-like (PK-like)"/>
    <property type="match status" value="1"/>
</dbReference>
<dbReference type="PANTHER" id="PTHR24361">
    <property type="entry name" value="MITOGEN-ACTIVATED KINASE KINASE KINASE"/>
    <property type="match status" value="1"/>
</dbReference>
<keyword evidence="2" id="KW-0418">Kinase</keyword>
<dbReference type="GO" id="GO:0004674">
    <property type="term" value="F:protein serine/threonine kinase activity"/>
    <property type="evidence" value="ECO:0007669"/>
    <property type="project" value="UniProtKB-KW"/>
</dbReference>
<sequence length="337" mass="37435">MTSKLGNVTPPGYARPTKISEGAFGQVLKVTHERSGVEYAVKVLPILKEGDKERVNREVEMLTRFAHPRIVRLHESIDMGGHHAIVMELGTRSLKDLISEYEERKELIPLPLTVMILTDICEGLLWMHTHSSGSTAHGDLKPENILLLVNNRAFLCDLGGSAPLTQQTSTIGEMGTFECNSPERAMDSKGTATPASDVWSLGVLAYRMVTGKSLFEGLHLLQLSVALHTFDETKVALSMDPSVRRVLLKMLEPNVALRATTTALFEGGLLERMLGPETAQSKMKRVTIHQGPKVSQRSKDLWSCCHPGELFPLGVHLPVQRLIQQLIIFQWCFLRVN</sequence>
<organism evidence="2 3">
    <name type="scientific">Blattamonas nauphoetae</name>
    <dbReference type="NCBI Taxonomy" id="2049346"/>
    <lineage>
        <taxon>Eukaryota</taxon>
        <taxon>Metamonada</taxon>
        <taxon>Preaxostyla</taxon>
        <taxon>Oxymonadida</taxon>
        <taxon>Blattamonas</taxon>
    </lineage>
</organism>
<dbReference type="EMBL" id="JARBJD010000255">
    <property type="protein sequence ID" value="KAK2945572.1"/>
    <property type="molecule type" value="Genomic_DNA"/>
</dbReference>
<dbReference type="Pfam" id="PF00069">
    <property type="entry name" value="Pkinase"/>
    <property type="match status" value="1"/>
</dbReference>
<comment type="caution">
    <text evidence="2">The sequence shown here is derived from an EMBL/GenBank/DDBJ whole genome shotgun (WGS) entry which is preliminary data.</text>
</comment>
<name>A0ABQ9X1A1_9EUKA</name>
<keyword evidence="2" id="KW-0723">Serine/threonine-protein kinase</keyword>
<dbReference type="InterPro" id="IPR000719">
    <property type="entry name" value="Prot_kinase_dom"/>
</dbReference>
<protein>
    <submittedName>
        <fullName evidence="2">Serine/threonine protein kinase</fullName>
    </submittedName>
</protein>
<gene>
    <name evidence="2" type="ORF">BLNAU_19529</name>
</gene>
<evidence type="ECO:0000313" key="2">
    <source>
        <dbReference type="EMBL" id="KAK2945572.1"/>
    </source>
</evidence>
<dbReference type="SMART" id="SM00220">
    <property type="entry name" value="S_TKc"/>
    <property type="match status" value="1"/>
</dbReference>
<accession>A0ABQ9X1A1</accession>
<dbReference type="Gene3D" id="1.10.510.10">
    <property type="entry name" value="Transferase(Phosphotransferase) domain 1"/>
    <property type="match status" value="1"/>
</dbReference>
<dbReference type="InterPro" id="IPR053235">
    <property type="entry name" value="Ser_Thr_kinase"/>
</dbReference>
<evidence type="ECO:0000313" key="3">
    <source>
        <dbReference type="Proteomes" id="UP001281761"/>
    </source>
</evidence>
<dbReference type="CDD" id="cd14014">
    <property type="entry name" value="STKc_PknB_like"/>
    <property type="match status" value="1"/>
</dbReference>
<evidence type="ECO:0000259" key="1">
    <source>
        <dbReference type="PROSITE" id="PS50011"/>
    </source>
</evidence>
<reference evidence="2 3" key="1">
    <citation type="journal article" date="2022" name="bioRxiv">
        <title>Genomics of Preaxostyla Flagellates Illuminates Evolutionary Transitions and the Path Towards Mitochondrial Loss.</title>
        <authorList>
            <person name="Novak L.V.F."/>
            <person name="Treitli S.C."/>
            <person name="Pyrih J."/>
            <person name="Halakuc P."/>
            <person name="Pipaliya S.V."/>
            <person name="Vacek V."/>
            <person name="Brzon O."/>
            <person name="Soukal P."/>
            <person name="Eme L."/>
            <person name="Dacks J.B."/>
            <person name="Karnkowska A."/>
            <person name="Elias M."/>
            <person name="Hampl V."/>
        </authorList>
    </citation>
    <scope>NUCLEOTIDE SEQUENCE [LARGE SCALE GENOMIC DNA]</scope>
    <source>
        <strain evidence="2">NAU3</strain>
        <tissue evidence="2">Gut</tissue>
    </source>
</reference>
<proteinExistence type="predicted"/>
<dbReference type="Proteomes" id="UP001281761">
    <property type="component" value="Unassembled WGS sequence"/>
</dbReference>
<dbReference type="Gene3D" id="3.30.200.20">
    <property type="entry name" value="Phosphorylase Kinase, domain 1"/>
    <property type="match status" value="1"/>
</dbReference>